<dbReference type="Pfam" id="PF02518">
    <property type="entry name" value="HATPase_c"/>
    <property type="match status" value="1"/>
</dbReference>
<dbReference type="AlphaFoldDB" id="A0A848KXU6"/>
<evidence type="ECO:0000256" key="4">
    <source>
        <dbReference type="ARBA" id="ARBA00022679"/>
    </source>
</evidence>
<feature type="domain" description="Histidine kinase/HSP90-like ATPase" evidence="10">
    <location>
        <begin position="287"/>
        <end position="368"/>
    </location>
</feature>
<feature type="transmembrane region" description="Helical" evidence="9">
    <location>
        <begin position="62"/>
        <end position="80"/>
    </location>
</feature>
<keyword evidence="8" id="KW-0902">Two-component regulatory system</keyword>
<dbReference type="InterPro" id="IPR050482">
    <property type="entry name" value="Sensor_HK_TwoCompSys"/>
</dbReference>
<proteinExistence type="predicted"/>
<dbReference type="SUPFAM" id="SSF55874">
    <property type="entry name" value="ATPase domain of HSP90 chaperone/DNA topoisomerase II/histidine kinase"/>
    <property type="match status" value="1"/>
</dbReference>
<protein>
    <recommendedName>
        <fullName evidence="2">histidine kinase</fullName>
        <ecNumber evidence="2">2.7.13.3</ecNumber>
    </recommendedName>
</protein>
<keyword evidence="9" id="KW-1133">Transmembrane helix</keyword>
<evidence type="ECO:0000256" key="7">
    <source>
        <dbReference type="ARBA" id="ARBA00022840"/>
    </source>
</evidence>
<comment type="catalytic activity">
    <reaction evidence="1">
        <text>ATP + protein L-histidine = ADP + protein N-phospho-L-histidine.</text>
        <dbReference type="EC" id="2.7.13.3"/>
    </reaction>
</comment>
<dbReference type="Gene3D" id="3.30.565.10">
    <property type="entry name" value="Histidine kinase-like ATPase, C-terminal domain"/>
    <property type="match status" value="1"/>
</dbReference>
<feature type="domain" description="Signal transduction histidine kinase subgroup 3 dimerisation and phosphoacceptor" evidence="11">
    <location>
        <begin position="174"/>
        <end position="238"/>
    </location>
</feature>
<feature type="transmembrane region" description="Helical" evidence="9">
    <location>
        <begin position="92"/>
        <end position="118"/>
    </location>
</feature>
<keyword evidence="13" id="KW-1185">Reference proteome</keyword>
<gene>
    <name evidence="12" type="ORF">HH308_19610</name>
</gene>
<dbReference type="GO" id="GO:0005524">
    <property type="term" value="F:ATP binding"/>
    <property type="evidence" value="ECO:0007669"/>
    <property type="project" value="UniProtKB-KW"/>
</dbReference>
<evidence type="ECO:0000259" key="10">
    <source>
        <dbReference type="Pfam" id="PF02518"/>
    </source>
</evidence>
<dbReference type="InterPro" id="IPR011712">
    <property type="entry name" value="Sig_transdc_His_kin_sub3_dim/P"/>
</dbReference>
<evidence type="ECO:0000313" key="13">
    <source>
        <dbReference type="Proteomes" id="UP000550729"/>
    </source>
</evidence>
<feature type="transmembrane region" description="Helical" evidence="9">
    <location>
        <begin position="130"/>
        <end position="149"/>
    </location>
</feature>
<dbReference type="GO" id="GO:0046983">
    <property type="term" value="F:protein dimerization activity"/>
    <property type="evidence" value="ECO:0007669"/>
    <property type="project" value="InterPro"/>
</dbReference>
<evidence type="ECO:0000259" key="11">
    <source>
        <dbReference type="Pfam" id="PF07730"/>
    </source>
</evidence>
<feature type="transmembrane region" description="Helical" evidence="9">
    <location>
        <begin position="40"/>
        <end position="57"/>
    </location>
</feature>
<dbReference type="GO" id="GO:0016020">
    <property type="term" value="C:membrane"/>
    <property type="evidence" value="ECO:0007669"/>
    <property type="project" value="InterPro"/>
</dbReference>
<dbReference type="Pfam" id="PF07730">
    <property type="entry name" value="HisKA_3"/>
    <property type="match status" value="1"/>
</dbReference>
<name>A0A848KXU6_9ACTN</name>
<evidence type="ECO:0000313" key="12">
    <source>
        <dbReference type="EMBL" id="NMO03426.1"/>
    </source>
</evidence>
<evidence type="ECO:0000256" key="6">
    <source>
        <dbReference type="ARBA" id="ARBA00022777"/>
    </source>
</evidence>
<dbReference type="PANTHER" id="PTHR24421">
    <property type="entry name" value="NITRATE/NITRITE SENSOR PROTEIN NARX-RELATED"/>
    <property type="match status" value="1"/>
</dbReference>
<evidence type="ECO:0000256" key="8">
    <source>
        <dbReference type="ARBA" id="ARBA00023012"/>
    </source>
</evidence>
<dbReference type="RefSeq" id="WP_170195935.1">
    <property type="nucleotide sequence ID" value="NZ_JABBNB010000023.1"/>
</dbReference>
<dbReference type="InterPro" id="IPR003594">
    <property type="entry name" value="HATPase_dom"/>
</dbReference>
<keyword evidence="6 12" id="KW-0418">Kinase</keyword>
<keyword evidence="3" id="KW-0597">Phosphoprotein</keyword>
<evidence type="ECO:0000256" key="3">
    <source>
        <dbReference type="ARBA" id="ARBA00022553"/>
    </source>
</evidence>
<organism evidence="12 13">
    <name type="scientific">Gordonia asplenii</name>
    <dbReference type="NCBI Taxonomy" id="2725283"/>
    <lineage>
        <taxon>Bacteria</taxon>
        <taxon>Bacillati</taxon>
        <taxon>Actinomycetota</taxon>
        <taxon>Actinomycetes</taxon>
        <taxon>Mycobacteriales</taxon>
        <taxon>Gordoniaceae</taxon>
        <taxon>Gordonia</taxon>
    </lineage>
</organism>
<evidence type="ECO:0000256" key="2">
    <source>
        <dbReference type="ARBA" id="ARBA00012438"/>
    </source>
</evidence>
<keyword evidence="5" id="KW-0547">Nucleotide-binding</keyword>
<dbReference type="EC" id="2.7.13.3" evidence="2"/>
<evidence type="ECO:0000256" key="9">
    <source>
        <dbReference type="SAM" id="Phobius"/>
    </source>
</evidence>
<keyword evidence="7" id="KW-0067">ATP-binding</keyword>
<evidence type="ECO:0000256" key="5">
    <source>
        <dbReference type="ARBA" id="ARBA00022741"/>
    </source>
</evidence>
<feature type="transmembrane region" description="Helical" evidence="9">
    <location>
        <begin position="12"/>
        <end position="28"/>
    </location>
</feature>
<dbReference type="Proteomes" id="UP000550729">
    <property type="component" value="Unassembled WGS sequence"/>
</dbReference>
<reference evidence="12 13" key="1">
    <citation type="submission" date="2020-04" db="EMBL/GenBank/DDBJ databases">
        <title>Gordonia sp. nov. TBRC 11910.</title>
        <authorList>
            <person name="Suriyachadkun C."/>
        </authorList>
    </citation>
    <scope>NUCLEOTIDE SEQUENCE [LARGE SCALE GENOMIC DNA]</scope>
    <source>
        <strain evidence="12 13">TBRC 11910</strain>
    </source>
</reference>
<comment type="caution">
    <text evidence="12">The sequence shown here is derived from an EMBL/GenBank/DDBJ whole genome shotgun (WGS) entry which is preliminary data.</text>
</comment>
<dbReference type="InterPro" id="IPR036890">
    <property type="entry name" value="HATPase_C_sf"/>
</dbReference>
<dbReference type="Gene3D" id="1.20.5.1930">
    <property type="match status" value="1"/>
</dbReference>
<dbReference type="EMBL" id="JABBNB010000023">
    <property type="protein sequence ID" value="NMO03426.1"/>
    <property type="molecule type" value="Genomic_DNA"/>
</dbReference>
<dbReference type="GO" id="GO:0000155">
    <property type="term" value="F:phosphorelay sensor kinase activity"/>
    <property type="evidence" value="ECO:0007669"/>
    <property type="project" value="InterPro"/>
</dbReference>
<keyword evidence="9" id="KW-0812">Transmembrane</keyword>
<evidence type="ECO:0000256" key="1">
    <source>
        <dbReference type="ARBA" id="ARBA00000085"/>
    </source>
</evidence>
<keyword evidence="4" id="KW-0808">Transferase</keyword>
<accession>A0A848KXU6</accession>
<sequence length="374" mass="38617">MSTPSTTAPVARWYDFAVVALIIAPIAIRTPVMFDDAGRAWAATILGVVGAAALLCVRRRPWVTVVVVAATLFAYLAAGFPGGPALLPGPIAAVALGLLAPRTVALCGAVALSVAVVAGQWIGSGLPGTIAIAGPAWAFAFTLGGNLLAQRNERRAAAHERTTMLERQRVTEQRLAIARDLHDSVAHALVTINVQSGVAAALVDRKPAQAAVALDAIRQASAEVLDEMSAILAALREPGEGVNLSPAQRLSDVDSLIDRFRADGLDVAVRIDGDPPAALPAISSASYRVVQEGLSNVVRHGGERVRVSVRIVVAGPRTVTVSVVDDGGRSPRPAALGTGLGLIGMRERVSATGGTLDAGPHDGGFRVVAQWNPD</sequence>
<keyword evidence="9" id="KW-0472">Membrane</keyword>
<dbReference type="CDD" id="cd16917">
    <property type="entry name" value="HATPase_UhpB-NarQ-NarX-like"/>
    <property type="match status" value="1"/>
</dbReference>
<dbReference type="PANTHER" id="PTHR24421:SF10">
    <property type="entry name" value="NITRATE_NITRITE SENSOR PROTEIN NARQ"/>
    <property type="match status" value="1"/>
</dbReference>